<dbReference type="AlphaFoldDB" id="A0A3N4NIB2"/>
<protein>
    <recommendedName>
        <fullName evidence="4">HNH endonuclease</fullName>
    </recommendedName>
</protein>
<evidence type="ECO:0008006" key="4">
    <source>
        <dbReference type="Google" id="ProtNLM"/>
    </source>
</evidence>
<comment type="caution">
    <text evidence="2">The sequence shown here is derived from an EMBL/GenBank/DDBJ whole genome shotgun (WGS) entry which is preliminary data.</text>
</comment>
<keyword evidence="3" id="KW-1185">Reference proteome</keyword>
<name>A0A3N4NIB2_9FLAO</name>
<evidence type="ECO:0000313" key="3">
    <source>
        <dbReference type="Proteomes" id="UP000270856"/>
    </source>
</evidence>
<dbReference type="Proteomes" id="UP000270856">
    <property type="component" value="Unassembled WGS sequence"/>
</dbReference>
<dbReference type="EMBL" id="RPFJ01000042">
    <property type="protein sequence ID" value="RPD91830.1"/>
    <property type="molecule type" value="Genomic_DNA"/>
</dbReference>
<evidence type="ECO:0000256" key="1">
    <source>
        <dbReference type="SAM" id="Coils"/>
    </source>
</evidence>
<feature type="coiled-coil region" evidence="1">
    <location>
        <begin position="243"/>
        <end position="270"/>
    </location>
</feature>
<accession>A0A3N4NIB2</accession>
<reference evidence="2 3" key="1">
    <citation type="submission" date="2018-11" db="EMBL/GenBank/DDBJ databases">
        <title>Aureibaculum marinum gen. nov., sp. nov., a member of the family Flavobacteriaceae isolated from the Bohai Sea.</title>
        <authorList>
            <person name="Ji X."/>
        </authorList>
    </citation>
    <scope>NUCLEOTIDE SEQUENCE [LARGE SCALE GENOMIC DNA]</scope>
    <source>
        <strain evidence="2 3">BH-SD17</strain>
    </source>
</reference>
<sequence>MRKSVPLNIVKSLLANSKNECAFKGCQHPIINDNHLLIAELCHIEAYSENGPRFNPENSIKEINSYDNLVFLCHRHHKEVDSDIKTYSVTELKKIKQEHEKDLKEKKVFHFDFERFLKINDEFNNFWSDLQNLNDNEHIIDDLKIEIDTKIGFDKLIDKIRNDLEWLDKNHNELIKSDQELFEDVKKFVKENGGDIKKWDEVRYYDNPFLDRNWEQHNLGIPNFLNKIKVNLLVVELKYFEEFSKTNKLTEQLEERIKNLKTELNEVAVSTGLID</sequence>
<dbReference type="OrthoDB" id="5379188at2"/>
<evidence type="ECO:0000313" key="2">
    <source>
        <dbReference type="EMBL" id="RPD91830.1"/>
    </source>
</evidence>
<gene>
    <name evidence="2" type="ORF">EGM88_14040</name>
</gene>
<dbReference type="RefSeq" id="WP_123899049.1">
    <property type="nucleotide sequence ID" value="NZ_RPFJ01000042.1"/>
</dbReference>
<keyword evidence="1" id="KW-0175">Coiled coil</keyword>
<proteinExistence type="predicted"/>
<organism evidence="2 3">
    <name type="scientific">Aureibaculum marinum</name>
    <dbReference type="NCBI Taxonomy" id="2487930"/>
    <lineage>
        <taxon>Bacteria</taxon>
        <taxon>Pseudomonadati</taxon>
        <taxon>Bacteroidota</taxon>
        <taxon>Flavobacteriia</taxon>
        <taxon>Flavobacteriales</taxon>
        <taxon>Flavobacteriaceae</taxon>
        <taxon>Aureibaculum</taxon>
    </lineage>
</organism>